<feature type="non-terminal residue" evidence="1">
    <location>
        <position position="1"/>
    </location>
</feature>
<gene>
    <name evidence="1" type="ORF">FCALED_LOCUS4285</name>
</gene>
<evidence type="ECO:0000313" key="2">
    <source>
        <dbReference type="Proteomes" id="UP000789570"/>
    </source>
</evidence>
<dbReference type="Proteomes" id="UP000789570">
    <property type="component" value="Unassembled WGS sequence"/>
</dbReference>
<evidence type="ECO:0000313" key="1">
    <source>
        <dbReference type="EMBL" id="CAG8512803.1"/>
    </source>
</evidence>
<accession>A0A9N9F6R9</accession>
<dbReference type="AlphaFoldDB" id="A0A9N9F6R9"/>
<name>A0A9N9F6R9_9GLOM</name>
<protein>
    <submittedName>
        <fullName evidence="1">8379_t:CDS:1</fullName>
    </submittedName>
</protein>
<keyword evidence="2" id="KW-1185">Reference proteome</keyword>
<organism evidence="1 2">
    <name type="scientific">Funneliformis caledonium</name>
    <dbReference type="NCBI Taxonomy" id="1117310"/>
    <lineage>
        <taxon>Eukaryota</taxon>
        <taxon>Fungi</taxon>
        <taxon>Fungi incertae sedis</taxon>
        <taxon>Mucoromycota</taxon>
        <taxon>Glomeromycotina</taxon>
        <taxon>Glomeromycetes</taxon>
        <taxon>Glomerales</taxon>
        <taxon>Glomeraceae</taxon>
        <taxon>Funneliformis</taxon>
    </lineage>
</organism>
<dbReference type="OrthoDB" id="2312616at2759"/>
<sequence length="95" mass="10899">DQGHLSYARKRYDLFHECDDPLNASNIVPPDPQFIIVDSQGNNLNTVVLNRITCFVIFKTRGYTMSLGEQVIFMLKTQIQQCTIVDSNLNYFTIP</sequence>
<reference evidence="1" key="1">
    <citation type="submission" date="2021-06" db="EMBL/GenBank/DDBJ databases">
        <authorList>
            <person name="Kallberg Y."/>
            <person name="Tangrot J."/>
            <person name="Rosling A."/>
        </authorList>
    </citation>
    <scope>NUCLEOTIDE SEQUENCE</scope>
    <source>
        <strain evidence="1">UK204</strain>
    </source>
</reference>
<proteinExistence type="predicted"/>
<comment type="caution">
    <text evidence="1">The sequence shown here is derived from an EMBL/GenBank/DDBJ whole genome shotgun (WGS) entry which is preliminary data.</text>
</comment>
<dbReference type="EMBL" id="CAJVPQ010000823">
    <property type="protein sequence ID" value="CAG8512803.1"/>
    <property type="molecule type" value="Genomic_DNA"/>
</dbReference>